<dbReference type="PANTHER" id="PTHR43278:SF2">
    <property type="entry name" value="IRON-SULFUR FLAVOPROTEIN"/>
    <property type="match status" value="1"/>
</dbReference>
<dbReference type="EMBL" id="CP002987">
    <property type="protein sequence ID" value="AFA48856.1"/>
    <property type="molecule type" value="Genomic_DNA"/>
</dbReference>
<sequence length="258" mass="29384">MEVKLMKIIAIMGSPHKGKGYQIVQKIEMALKRWGDIDFQYIFLKDVNLQPCIGCFACIAKGESFCPLQDDRKSIETEMLSADGIILSSPGYTQNVSGLMKNFMDRFAYSLHRPKFFNQSLMLVANGGSGLGKVIKALTMNLGGSRKICELKITTTPWETTLKYRNQTDQAIEKSAKKFYRAMIDKQKIRPDLGNLIWFKIFKKMASLSEQNLPADYQFYNDKPKFFYPVKVSLVKNGLAEVIAVLAVWSMKKQVDFK</sequence>
<evidence type="ECO:0000313" key="4">
    <source>
        <dbReference type="EMBL" id="AFA48856.1"/>
    </source>
</evidence>
<dbReference type="Pfam" id="PF03358">
    <property type="entry name" value="FMN_red"/>
    <property type="match status" value="1"/>
</dbReference>
<proteinExistence type="predicted"/>
<gene>
    <name evidence="4" type="ordered locus">Awo_c20800</name>
</gene>
<evidence type="ECO:0000313" key="5">
    <source>
        <dbReference type="Proteomes" id="UP000007177"/>
    </source>
</evidence>
<reference evidence="5" key="1">
    <citation type="submission" date="2011-07" db="EMBL/GenBank/DDBJ databases">
        <title>Complete genome sequence of Acetobacterium woodii.</title>
        <authorList>
            <person name="Poehlein A."/>
            <person name="Schmidt S."/>
            <person name="Kaster A.-K."/>
            <person name="Goenrich M."/>
            <person name="Vollmers J."/>
            <person name="Thuermer A."/>
            <person name="Gottschalk G."/>
            <person name="Thauer R.K."/>
            <person name="Daniel R."/>
            <person name="Mueller V."/>
        </authorList>
    </citation>
    <scope>NUCLEOTIDE SEQUENCE [LARGE SCALE GENOMIC DNA]</scope>
    <source>
        <strain evidence="5">ATCC 29683 / DSM 1030 / JCM 2381 / KCTC 1655 / WB1</strain>
    </source>
</reference>
<reference evidence="4 5" key="2">
    <citation type="journal article" date="2012" name="PLoS ONE">
        <title>An ancient pathway combining carbon dioxide fixation with the generation and utilization of a sodium ion gradient for ATP synthesis.</title>
        <authorList>
            <person name="Poehlein A."/>
            <person name="Schmidt S."/>
            <person name="Kaster A.K."/>
            <person name="Goenrich M."/>
            <person name="Vollmers J."/>
            <person name="Thurmer A."/>
            <person name="Bertsch J."/>
            <person name="Schuchmann K."/>
            <person name="Voigt B."/>
            <person name="Hecker M."/>
            <person name="Daniel R."/>
            <person name="Thauer R.K."/>
            <person name="Gottschalk G."/>
            <person name="Muller V."/>
        </authorList>
    </citation>
    <scope>NUCLEOTIDE SEQUENCE [LARGE SCALE GENOMIC DNA]</scope>
    <source>
        <strain evidence="5">ATCC 29683 / DSM 1030 / JCM 2381 / KCTC 1655 / WB1</strain>
    </source>
</reference>
<dbReference type="eggNOG" id="COG0655">
    <property type="taxonomic scope" value="Bacteria"/>
</dbReference>
<dbReference type="HOGENOM" id="CLU_050993_1_0_9"/>
<dbReference type="InterPro" id="IPR029039">
    <property type="entry name" value="Flavoprotein-like_sf"/>
</dbReference>
<accession>H6LKR4</accession>
<evidence type="ECO:0000256" key="2">
    <source>
        <dbReference type="ARBA" id="ARBA00022643"/>
    </source>
</evidence>
<dbReference type="AlphaFoldDB" id="H6LKR4"/>
<protein>
    <submittedName>
        <fullName evidence="4">Putative flavoprotein</fullName>
    </submittedName>
</protein>
<dbReference type="PANTHER" id="PTHR43278">
    <property type="entry name" value="NAD(P)H-DEPENDENT FMN-CONTAINING OXIDOREDUCTASE YWQN-RELATED"/>
    <property type="match status" value="1"/>
</dbReference>
<dbReference type="Proteomes" id="UP000007177">
    <property type="component" value="Chromosome"/>
</dbReference>
<keyword evidence="5" id="KW-1185">Reference proteome</keyword>
<dbReference type="KEGG" id="awo:Awo_c20800"/>
<dbReference type="SUPFAM" id="SSF52218">
    <property type="entry name" value="Flavoproteins"/>
    <property type="match status" value="1"/>
</dbReference>
<feature type="domain" description="NADPH-dependent FMN reductase-like" evidence="3">
    <location>
        <begin position="6"/>
        <end position="135"/>
    </location>
</feature>
<organism evidence="4 5">
    <name type="scientific">Acetobacterium woodii (strain ATCC 29683 / DSM 1030 / JCM 2381 / KCTC 1655 / WB1)</name>
    <dbReference type="NCBI Taxonomy" id="931626"/>
    <lineage>
        <taxon>Bacteria</taxon>
        <taxon>Bacillati</taxon>
        <taxon>Bacillota</taxon>
        <taxon>Clostridia</taxon>
        <taxon>Eubacteriales</taxon>
        <taxon>Eubacteriaceae</taxon>
        <taxon>Acetobacterium</taxon>
    </lineage>
</organism>
<dbReference type="STRING" id="931626.Awo_c20800"/>
<dbReference type="GO" id="GO:0016491">
    <property type="term" value="F:oxidoreductase activity"/>
    <property type="evidence" value="ECO:0007669"/>
    <property type="project" value="InterPro"/>
</dbReference>
<dbReference type="InterPro" id="IPR051796">
    <property type="entry name" value="ISF_SsuE-like"/>
</dbReference>
<name>H6LKR4_ACEWD</name>
<evidence type="ECO:0000259" key="3">
    <source>
        <dbReference type="Pfam" id="PF03358"/>
    </source>
</evidence>
<dbReference type="Gene3D" id="3.40.50.360">
    <property type="match status" value="1"/>
</dbReference>
<keyword evidence="1" id="KW-0285">Flavoprotein</keyword>
<keyword evidence="2" id="KW-0288">FMN</keyword>
<dbReference type="InterPro" id="IPR005025">
    <property type="entry name" value="FMN_Rdtase-like_dom"/>
</dbReference>
<evidence type="ECO:0000256" key="1">
    <source>
        <dbReference type="ARBA" id="ARBA00022630"/>
    </source>
</evidence>